<sequence>MRNKKWIQPAVAVVLLTGLLAGCSGGNGGNDNAGNAASNGSANNGDTANNGGANSGEAGGDELEPITLTFYGSDSSPNWQKMQDAAGRAITAATGVTLDAEFAVGDSTQKIALIAASGEYPDLISPKGELSKLVDAGAMLDLTDLIEEHAPNIKKLFGDQMSRLRYSTDDPSIYVIPTYAEVGGGLLDAGGGFGLQHRVVKELGYPEIRTVEDFENAIRMYLEKHPVDENGNPNIGLTLDSDDWRTYITVTNPAFFTTGAPDDGEYHIDIDTLEVTYHFRRDVEKEYFRWLNHMNAEGLLDKESFVQKTDQYKAKIASGRVLGLIDQGWGYADGENALKTEGKMDYTYGHYPVTLREEFKETSFWPTGFSPGWGVGITTGAEDPVRAIQFLDFLASDEGQILDNWGVEGEQYVIEDGKRVVPQEVQEFAKNDPTGFQKESGIGFYHNMGGHYGDGVKDETDNYYTKNFPEQIVEGYTDAEKETLAAYDATVWKDLFPSEKEFPVRPWGAAWNITVPATSETNILAEKMKEITWKRVPEAILADPADFDRIWDAYMADLEKAGVERMEDGYEALVKERVELWSD</sequence>
<protein>
    <submittedName>
        <fullName evidence="3">Extracellular solute-binding protein</fullName>
    </submittedName>
</protein>
<dbReference type="InterPro" id="IPR050490">
    <property type="entry name" value="Bact_solute-bd_prot1"/>
</dbReference>
<name>A0A927BVX9_9BACL</name>
<dbReference type="EMBL" id="JACXIZ010000024">
    <property type="protein sequence ID" value="MBD2846459.1"/>
    <property type="molecule type" value="Genomic_DNA"/>
</dbReference>
<dbReference type="PANTHER" id="PTHR43649">
    <property type="entry name" value="ARABINOSE-BINDING PROTEIN-RELATED"/>
    <property type="match status" value="1"/>
</dbReference>
<dbReference type="AlphaFoldDB" id="A0A927BVX9"/>
<feature type="signal peptide" evidence="2">
    <location>
        <begin position="1"/>
        <end position="21"/>
    </location>
</feature>
<keyword evidence="2" id="KW-0732">Signal</keyword>
<accession>A0A927BVX9</accession>
<keyword evidence="4" id="KW-1185">Reference proteome</keyword>
<feature type="chain" id="PRO_5039524371" evidence="2">
    <location>
        <begin position="22"/>
        <end position="583"/>
    </location>
</feature>
<reference evidence="3" key="1">
    <citation type="submission" date="2020-09" db="EMBL/GenBank/DDBJ databases">
        <title>A novel bacterium of genus Paenibacillus, isolated from South China Sea.</title>
        <authorList>
            <person name="Huang H."/>
            <person name="Mo K."/>
            <person name="Hu Y."/>
        </authorList>
    </citation>
    <scope>NUCLEOTIDE SEQUENCE</scope>
    <source>
        <strain evidence="3">IB182496</strain>
    </source>
</reference>
<dbReference type="CDD" id="cd13582">
    <property type="entry name" value="PBP2_AlgQ_like_3"/>
    <property type="match status" value="1"/>
</dbReference>
<proteinExistence type="predicted"/>
<evidence type="ECO:0000256" key="1">
    <source>
        <dbReference type="SAM" id="MobiDB-lite"/>
    </source>
</evidence>
<dbReference type="RefSeq" id="WP_190918904.1">
    <property type="nucleotide sequence ID" value="NZ_JACXIZ010000024.1"/>
</dbReference>
<evidence type="ECO:0000313" key="3">
    <source>
        <dbReference type="EMBL" id="MBD2846459.1"/>
    </source>
</evidence>
<dbReference type="PANTHER" id="PTHR43649:SF12">
    <property type="entry name" value="DIACETYLCHITOBIOSE BINDING PROTEIN DASA"/>
    <property type="match status" value="1"/>
</dbReference>
<organism evidence="3 4">
    <name type="scientific">Paenibacillus sabuli</name>
    <dbReference type="NCBI Taxonomy" id="2772509"/>
    <lineage>
        <taxon>Bacteria</taxon>
        <taxon>Bacillati</taxon>
        <taxon>Bacillota</taxon>
        <taxon>Bacilli</taxon>
        <taxon>Bacillales</taxon>
        <taxon>Paenibacillaceae</taxon>
        <taxon>Paenibacillus</taxon>
    </lineage>
</organism>
<evidence type="ECO:0000313" key="4">
    <source>
        <dbReference type="Proteomes" id="UP000621560"/>
    </source>
</evidence>
<dbReference type="Gene3D" id="3.40.190.10">
    <property type="entry name" value="Periplasmic binding protein-like II"/>
    <property type="match status" value="2"/>
</dbReference>
<gene>
    <name evidence="3" type="ORF">IDH44_14755</name>
</gene>
<dbReference type="PROSITE" id="PS51257">
    <property type="entry name" value="PROKAR_LIPOPROTEIN"/>
    <property type="match status" value="1"/>
</dbReference>
<evidence type="ECO:0000256" key="2">
    <source>
        <dbReference type="SAM" id="SignalP"/>
    </source>
</evidence>
<feature type="compositionally biased region" description="Low complexity" evidence="1">
    <location>
        <begin position="34"/>
        <end position="52"/>
    </location>
</feature>
<dbReference type="Proteomes" id="UP000621560">
    <property type="component" value="Unassembled WGS sequence"/>
</dbReference>
<feature type="region of interest" description="Disordered" evidence="1">
    <location>
        <begin position="34"/>
        <end position="59"/>
    </location>
</feature>
<comment type="caution">
    <text evidence="3">The sequence shown here is derived from an EMBL/GenBank/DDBJ whole genome shotgun (WGS) entry which is preliminary data.</text>
</comment>
<dbReference type="SUPFAM" id="SSF53850">
    <property type="entry name" value="Periplasmic binding protein-like II"/>
    <property type="match status" value="1"/>
</dbReference>